<accession>A0A6N8ISD9</accession>
<sequence>MAPILQLTLQGLQADMARLDQVAINLANVQTPAFKREVTASAGFARRIDAGAPVLAGGVHLDARPGTLRSTGRALDVALAGPGWFEVRTDRGPAYTRQGEFRVDALGRLVTAQGHAVMGVGGEIRLTSSNPVIDTQGRIFDAAPGTTTSRRLADAVAQLKVVQVPASAPVERLGQGLVRLLVEPETAGALQAEVRQGHLENSNVDPAREMVQLVQAMRHAETLQKVGLGYDEMLGNAIRRLGEMS</sequence>
<dbReference type="Pfam" id="PF22692">
    <property type="entry name" value="LlgE_F_G_D1"/>
    <property type="match status" value="1"/>
</dbReference>
<keyword evidence="8" id="KW-1185">Reference proteome</keyword>
<keyword evidence="7" id="KW-0969">Cilium</keyword>
<keyword evidence="7" id="KW-0282">Flagellum</keyword>
<dbReference type="Proteomes" id="UP000469385">
    <property type="component" value="Unassembled WGS sequence"/>
</dbReference>
<dbReference type="SUPFAM" id="SSF117143">
    <property type="entry name" value="Flagellar hook protein flgE"/>
    <property type="match status" value="1"/>
</dbReference>
<dbReference type="PANTHER" id="PTHR30435:SF19">
    <property type="entry name" value="FLAGELLAR BASAL-BODY ROD PROTEIN FLGG"/>
    <property type="match status" value="1"/>
</dbReference>
<reference evidence="7 8" key="1">
    <citation type="submission" date="2019-12" db="EMBL/GenBank/DDBJ databases">
        <authorList>
            <person name="Huq M.A."/>
        </authorList>
    </citation>
    <scope>NUCLEOTIDE SEQUENCE [LARGE SCALE GENOMIC DNA]</scope>
    <source>
        <strain evidence="7 8">MAH-25</strain>
    </source>
</reference>
<evidence type="ECO:0000259" key="6">
    <source>
        <dbReference type="Pfam" id="PF22692"/>
    </source>
</evidence>
<keyword evidence="3 4" id="KW-0975">Bacterial flagellum</keyword>
<dbReference type="InterPro" id="IPR010930">
    <property type="entry name" value="Flg_bb/hook_C_dom"/>
</dbReference>
<comment type="caution">
    <text evidence="7">The sequence shown here is derived from an EMBL/GenBank/DDBJ whole genome shotgun (WGS) entry which is preliminary data.</text>
</comment>
<feature type="domain" description="Flagellar hook protein FlgE/F/G-like D1" evidence="6">
    <location>
        <begin position="78"/>
        <end position="137"/>
    </location>
</feature>
<dbReference type="EMBL" id="WSEL01000003">
    <property type="protein sequence ID" value="MVQ29757.1"/>
    <property type="molecule type" value="Genomic_DNA"/>
</dbReference>
<evidence type="ECO:0000256" key="1">
    <source>
        <dbReference type="ARBA" id="ARBA00004117"/>
    </source>
</evidence>
<gene>
    <name evidence="7" type="ORF">GON04_09875</name>
</gene>
<organism evidence="7 8">
    <name type="scientific">Ramlibacter pinisoli</name>
    <dbReference type="NCBI Taxonomy" id="2682844"/>
    <lineage>
        <taxon>Bacteria</taxon>
        <taxon>Pseudomonadati</taxon>
        <taxon>Pseudomonadota</taxon>
        <taxon>Betaproteobacteria</taxon>
        <taxon>Burkholderiales</taxon>
        <taxon>Comamonadaceae</taxon>
        <taxon>Ramlibacter</taxon>
    </lineage>
</organism>
<comment type="similarity">
    <text evidence="2 4">Belongs to the flagella basal body rod proteins family.</text>
</comment>
<keyword evidence="7" id="KW-0966">Cell projection</keyword>
<dbReference type="GO" id="GO:0071973">
    <property type="term" value="P:bacterial-type flagellum-dependent cell motility"/>
    <property type="evidence" value="ECO:0007669"/>
    <property type="project" value="UniProtKB-UniRule"/>
</dbReference>
<dbReference type="RefSeq" id="WP_181653974.1">
    <property type="nucleotide sequence ID" value="NZ_WSEL01000003.1"/>
</dbReference>
<dbReference type="InterPro" id="IPR037925">
    <property type="entry name" value="FlgE/F/G-like"/>
</dbReference>
<evidence type="ECO:0000259" key="5">
    <source>
        <dbReference type="Pfam" id="PF06429"/>
    </source>
</evidence>
<dbReference type="AlphaFoldDB" id="A0A6N8ISD9"/>
<dbReference type="InterPro" id="IPR053967">
    <property type="entry name" value="LlgE_F_G-like_D1"/>
</dbReference>
<dbReference type="PANTHER" id="PTHR30435">
    <property type="entry name" value="FLAGELLAR PROTEIN"/>
    <property type="match status" value="1"/>
</dbReference>
<dbReference type="Pfam" id="PF06429">
    <property type="entry name" value="Flg_bbr_C"/>
    <property type="match status" value="1"/>
</dbReference>
<protein>
    <submittedName>
        <fullName evidence="7">Flagellar hook-basal body complex protein</fullName>
    </submittedName>
</protein>
<evidence type="ECO:0000256" key="2">
    <source>
        <dbReference type="ARBA" id="ARBA00009677"/>
    </source>
</evidence>
<dbReference type="NCBIfam" id="TIGR03506">
    <property type="entry name" value="FlgEFG_subfam"/>
    <property type="match status" value="1"/>
</dbReference>
<evidence type="ECO:0000256" key="4">
    <source>
        <dbReference type="RuleBase" id="RU362116"/>
    </source>
</evidence>
<evidence type="ECO:0000313" key="7">
    <source>
        <dbReference type="EMBL" id="MVQ29757.1"/>
    </source>
</evidence>
<feature type="domain" description="Flagellar basal-body/hook protein C-terminal" evidence="5">
    <location>
        <begin position="195"/>
        <end position="239"/>
    </location>
</feature>
<evidence type="ECO:0000256" key="3">
    <source>
        <dbReference type="ARBA" id="ARBA00023143"/>
    </source>
</evidence>
<name>A0A6N8ISD9_9BURK</name>
<dbReference type="InterPro" id="IPR020013">
    <property type="entry name" value="Flagellar_FlgE/F/G"/>
</dbReference>
<proteinExistence type="inferred from homology"/>
<evidence type="ECO:0000313" key="8">
    <source>
        <dbReference type="Proteomes" id="UP000469385"/>
    </source>
</evidence>
<comment type="subcellular location">
    <subcellularLocation>
        <location evidence="1 4">Bacterial flagellum basal body</location>
    </subcellularLocation>
</comment>
<dbReference type="GO" id="GO:0009425">
    <property type="term" value="C:bacterial-type flagellum basal body"/>
    <property type="evidence" value="ECO:0007669"/>
    <property type="project" value="UniProtKB-SubCell"/>
</dbReference>